<dbReference type="InterPro" id="IPR036866">
    <property type="entry name" value="RibonucZ/Hydroxyglut_hydro"/>
</dbReference>
<protein>
    <submittedName>
        <fullName evidence="8">MBL fold metallo-hydrolase</fullName>
    </submittedName>
</protein>
<keyword evidence="5" id="KW-0812">Transmembrane</keyword>
<keyword evidence="4" id="KW-0862">Zinc</keyword>
<proteinExistence type="predicted"/>
<evidence type="ECO:0000313" key="9">
    <source>
        <dbReference type="Proteomes" id="UP000321272"/>
    </source>
</evidence>
<dbReference type="GO" id="GO:0017001">
    <property type="term" value="P:antibiotic catabolic process"/>
    <property type="evidence" value="ECO:0007669"/>
    <property type="project" value="InterPro"/>
</dbReference>
<feature type="transmembrane region" description="Helical" evidence="5">
    <location>
        <begin position="162"/>
        <end position="181"/>
    </location>
</feature>
<sequence>MRLIPLIGALAALTFTATATAQQIDSVEVRDPIHMLTGKGGNIGVLIGEDGTFMIDDKFAPLTEAILAEVEQLGGSAPTFLINTHFHGDHTGGNENLGDAGSTIVAHEKYVNDSRKAAKSRRSIWSCRPKAVPLYRSSPSARTFVFISTARPSMSSMFPPPIRIATVSCIFAMPTSFILAIRCSTASFRSSTRLTAARWKG</sequence>
<dbReference type="SUPFAM" id="SSF56281">
    <property type="entry name" value="Metallo-hydrolase/oxidoreductase"/>
    <property type="match status" value="1"/>
</dbReference>
<keyword evidence="6" id="KW-0732">Signal</keyword>
<feature type="chain" id="PRO_5023106539" evidence="6">
    <location>
        <begin position="22"/>
        <end position="201"/>
    </location>
</feature>
<keyword evidence="5" id="KW-1133">Transmembrane helix</keyword>
<gene>
    <name evidence="8" type="ORF">FGL86_01740</name>
</gene>
<organism evidence="8 9">
    <name type="scientific">Pistricoccus aurantiacus</name>
    <dbReference type="NCBI Taxonomy" id="1883414"/>
    <lineage>
        <taxon>Bacteria</taxon>
        <taxon>Pseudomonadati</taxon>
        <taxon>Pseudomonadota</taxon>
        <taxon>Gammaproteobacteria</taxon>
        <taxon>Oceanospirillales</taxon>
        <taxon>Halomonadaceae</taxon>
        <taxon>Pistricoccus</taxon>
    </lineage>
</organism>
<dbReference type="Proteomes" id="UP000321272">
    <property type="component" value="Chromosome"/>
</dbReference>
<keyword evidence="2" id="KW-0479">Metal-binding</keyword>
<evidence type="ECO:0000256" key="3">
    <source>
        <dbReference type="ARBA" id="ARBA00022801"/>
    </source>
</evidence>
<dbReference type="EMBL" id="CP042382">
    <property type="protein sequence ID" value="QEA37917.1"/>
    <property type="molecule type" value="Genomic_DNA"/>
</dbReference>
<feature type="domain" description="Metallo-beta-lactamase" evidence="7">
    <location>
        <begin position="38"/>
        <end position="109"/>
    </location>
</feature>
<keyword evidence="9" id="KW-1185">Reference proteome</keyword>
<keyword evidence="3 8" id="KW-0378">Hydrolase</keyword>
<evidence type="ECO:0000256" key="5">
    <source>
        <dbReference type="SAM" id="Phobius"/>
    </source>
</evidence>
<dbReference type="OrthoDB" id="9769598at2"/>
<evidence type="ECO:0000313" key="8">
    <source>
        <dbReference type="EMBL" id="QEA37917.1"/>
    </source>
</evidence>
<dbReference type="Pfam" id="PF00753">
    <property type="entry name" value="Lactamase_B"/>
    <property type="match status" value="1"/>
</dbReference>
<dbReference type="KEGG" id="paur:FGL86_01740"/>
<evidence type="ECO:0000256" key="2">
    <source>
        <dbReference type="ARBA" id="ARBA00022723"/>
    </source>
</evidence>
<feature type="signal peptide" evidence="6">
    <location>
        <begin position="1"/>
        <end position="21"/>
    </location>
</feature>
<name>A0A5B8SPH3_9GAMM</name>
<dbReference type="AlphaFoldDB" id="A0A5B8SPH3"/>
<dbReference type="PROSITE" id="PS00743">
    <property type="entry name" value="BETA_LACTAMASE_B_1"/>
    <property type="match status" value="1"/>
</dbReference>
<dbReference type="GO" id="GO:0008800">
    <property type="term" value="F:beta-lactamase activity"/>
    <property type="evidence" value="ECO:0007669"/>
    <property type="project" value="InterPro"/>
</dbReference>
<dbReference type="Gene3D" id="3.60.15.10">
    <property type="entry name" value="Ribonuclease Z/Hydroxyacylglutathione hydrolase-like"/>
    <property type="match status" value="1"/>
</dbReference>
<dbReference type="InterPro" id="IPR001018">
    <property type="entry name" value="Beta-lactamase_class-B_CS"/>
</dbReference>
<evidence type="ECO:0000256" key="1">
    <source>
        <dbReference type="ARBA" id="ARBA00001947"/>
    </source>
</evidence>
<accession>A0A5B8SPH3</accession>
<comment type="cofactor">
    <cofactor evidence="1">
        <name>Zn(2+)</name>
        <dbReference type="ChEBI" id="CHEBI:29105"/>
    </cofactor>
</comment>
<dbReference type="InterPro" id="IPR001279">
    <property type="entry name" value="Metallo-B-lactamas"/>
</dbReference>
<evidence type="ECO:0000259" key="7">
    <source>
        <dbReference type="Pfam" id="PF00753"/>
    </source>
</evidence>
<dbReference type="GO" id="GO:0008270">
    <property type="term" value="F:zinc ion binding"/>
    <property type="evidence" value="ECO:0007669"/>
    <property type="project" value="InterPro"/>
</dbReference>
<evidence type="ECO:0000256" key="4">
    <source>
        <dbReference type="ARBA" id="ARBA00022833"/>
    </source>
</evidence>
<keyword evidence="5" id="KW-0472">Membrane</keyword>
<reference evidence="8 9" key="1">
    <citation type="submission" date="2019-06" db="EMBL/GenBank/DDBJ databases">
        <title>Genome analyses of bacteria isolated from kimchi.</title>
        <authorList>
            <person name="Lee S."/>
            <person name="Ahn S."/>
            <person name="Roh S."/>
        </authorList>
    </citation>
    <scope>NUCLEOTIDE SEQUENCE [LARGE SCALE GENOMIC DNA]</scope>
    <source>
        <strain evidence="8 9">CBA4606</strain>
    </source>
</reference>
<evidence type="ECO:0000256" key="6">
    <source>
        <dbReference type="SAM" id="SignalP"/>
    </source>
</evidence>